<evidence type="ECO:0000256" key="4">
    <source>
        <dbReference type="SAM" id="MobiDB-lite"/>
    </source>
</evidence>
<dbReference type="PROSITE" id="PS51077">
    <property type="entry name" value="HTH_ICLR"/>
    <property type="match status" value="1"/>
</dbReference>
<dbReference type="SUPFAM" id="SSF55781">
    <property type="entry name" value="GAF domain-like"/>
    <property type="match status" value="1"/>
</dbReference>
<dbReference type="PANTHER" id="PTHR30136:SF39">
    <property type="entry name" value="TRANSCRIPTIONAL REGULATORY PROTEIN"/>
    <property type="match status" value="1"/>
</dbReference>
<dbReference type="Pfam" id="PF01614">
    <property type="entry name" value="IclR_C"/>
    <property type="match status" value="1"/>
</dbReference>
<dbReference type="Proteomes" id="UP001595847">
    <property type="component" value="Unassembled WGS sequence"/>
</dbReference>
<protein>
    <submittedName>
        <fullName evidence="7">IclR family transcriptional regulator</fullName>
    </submittedName>
</protein>
<comment type="caution">
    <text evidence="7">The sequence shown here is derived from an EMBL/GenBank/DDBJ whole genome shotgun (WGS) entry which is preliminary data.</text>
</comment>
<dbReference type="EMBL" id="JBHSBH010000003">
    <property type="protein sequence ID" value="MFC3994878.1"/>
    <property type="molecule type" value="Genomic_DNA"/>
</dbReference>
<accession>A0ABV8FJB8</accession>
<keyword evidence="2" id="KW-0238">DNA-binding</keyword>
<name>A0ABV8FJB8_9ACTN</name>
<dbReference type="InterPro" id="IPR036388">
    <property type="entry name" value="WH-like_DNA-bd_sf"/>
</dbReference>
<evidence type="ECO:0000313" key="7">
    <source>
        <dbReference type="EMBL" id="MFC3994878.1"/>
    </source>
</evidence>
<dbReference type="InterPro" id="IPR014757">
    <property type="entry name" value="Tscrpt_reg_IclR_C"/>
</dbReference>
<evidence type="ECO:0000313" key="8">
    <source>
        <dbReference type="Proteomes" id="UP001595847"/>
    </source>
</evidence>
<feature type="region of interest" description="Disordered" evidence="4">
    <location>
        <begin position="168"/>
        <end position="199"/>
    </location>
</feature>
<evidence type="ECO:0000256" key="1">
    <source>
        <dbReference type="ARBA" id="ARBA00023015"/>
    </source>
</evidence>
<feature type="domain" description="HTH iclR-type" evidence="5">
    <location>
        <begin position="11"/>
        <end position="72"/>
    </location>
</feature>
<evidence type="ECO:0000259" key="5">
    <source>
        <dbReference type="PROSITE" id="PS51077"/>
    </source>
</evidence>
<reference evidence="8" key="1">
    <citation type="journal article" date="2019" name="Int. J. Syst. Evol. Microbiol.">
        <title>The Global Catalogue of Microorganisms (GCM) 10K type strain sequencing project: providing services to taxonomists for standard genome sequencing and annotation.</title>
        <authorList>
            <consortium name="The Broad Institute Genomics Platform"/>
            <consortium name="The Broad Institute Genome Sequencing Center for Infectious Disease"/>
            <person name="Wu L."/>
            <person name="Ma J."/>
        </authorList>
    </citation>
    <scope>NUCLEOTIDE SEQUENCE [LARGE SCALE GENOMIC DNA]</scope>
    <source>
        <strain evidence="8">TBRC 1826</strain>
    </source>
</reference>
<feature type="compositionally biased region" description="Basic and acidic residues" evidence="4">
    <location>
        <begin position="170"/>
        <end position="196"/>
    </location>
</feature>
<dbReference type="InterPro" id="IPR005471">
    <property type="entry name" value="Tscrpt_reg_IclR_N"/>
</dbReference>
<evidence type="ECO:0000256" key="2">
    <source>
        <dbReference type="ARBA" id="ARBA00023125"/>
    </source>
</evidence>
<evidence type="ECO:0000259" key="6">
    <source>
        <dbReference type="PROSITE" id="PS51078"/>
    </source>
</evidence>
<dbReference type="Gene3D" id="1.10.10.10">
    <property type="entry name" value="Winged helix-like DNA-binding domain superfamily/Winged helix DNA-binding domain"/>
    <property type="match status" value="1"/>
</dbReference>
<organism evidence="7 8">
    <name type="scientific">Nocardiopsis sediminis</name>
    <dbReference type="NCBI Taxonomy" id="1778267"/>
    <lineage>
        <taxon>Bacteria</taxon>
        <taxon>Bacillati</taxon>
        <taxon>Actinomycetota</taxon>
        <taxon>Actinomycetes</taxon>
        <taxon>Streptosporangiales</taxon>
        <taxon>Nocardiopsidaceae</taxon>
        <taxon>Nocardiopsis</taxon>
    </lineage>
</organism>
<gene>
    <name evidence="7" type="ORF">ACFOVU_03070</name>
</gene>
<dbReference type="Pfam" id="PF09339">
    <property type="entry name" value="HTH_IclR"/>
    <property type="match status" value="1"/>
</dbReference>
<proteinExistence type="predicted"/>
<dbReference type="Gene3D" id="3.30.450.40">
    <property type="match status" value="1"/>
</dbReference>
<dbReference type="RefSeq" id="WP_378529724.1">
    <property type="nucleotide sequence ID" value="NZ_JBHSBH010000003.1"/>
</dbReference>
<dbReference type="InterPro" id="IPR036390">
    <property type="entry name" value="WH_DNA-bd_sf"/>
</dbReference>
<evidence type="ECO:0000256" key="3">
    <source>
        <dbReference type="ARBA" id="ARBA00023163"/>
    </source>
</evidence>
<dbReference type="InterPro" id="IPR029016">
    <property type="entry name" value="GAF-like_dom_sf"/>
</dbReference>
<keyword evidence="8" id="KW-1185">Reference proteome</keyword>
<dbReference type="SUPFAM" id="SSF46785">
    <property type="entry name" value="Winged helix' DNA-binding domain"/>
    <property type="match status" value="1"/>
</dbReference>
<dbReference type="PROSITE" id="PS51078">
    <property type="entry name" value="ICLR_ED"/>
    <property type="match status" value="1"/>
</dbReference>
<dbReference type="PANTHER" id="PTHR30136">
    <property type="entry name" value="HELIX-TURN-HELIX TRANSCRIPTIONAL REGULATOR, ICLR FAMILY"/>
    <property type="match status" value="1"/>
</dbReference>
<keyword evidence="1" id="KW-0805">Transcription regulation</keyword>
<sequence length="255" mass="27205">MATESDADPGVRSVLRALDLLALFDEHNQRRTIRELTDASGLAKTTVLRLVGTLEHRGLLWTRPDGRIAVGPGLLRWAGLARTAWRVPEVVRQVMRELVAETAETAHLYVRSDAARVCVAQEEGPHALRHIVNVGDEFPLWAGAAAKVLLADGDDALFRRVAAASPHGARHAESLREQAGRARGDGHAVSHGERETGVSGVAAPVLDSAGRVQAAIALGGPTARFTPEAVTEFTAATVRAGRRISDIGLDHGDRS</sequence>
<feature type="domain" description="IclR-ED" evidence="6">
    <location>
        <begin position="73"/>
        <end position="250"/>
    </location>
</feature>
<dbReference type="SMART" id="SM00346">
    <property type="entry name" value="HTH_ICLR"/>
    <property type="match status" value="1"/>
</dbReference>
<keyword evidence="3" id="KW-0804">Transcription</keyword>
<dbReference type="InterPro" id="IPR050707">
    <property type="entry name" value="HTH_MetabolicPath_Reg"/>
</dbReference>